<keyword evidence="7" id="KW-1185">Reference proteome</keyword>
<evidence type="ECO:0000313" key="6">
    <source>
        <dbReference type="EMBL" id="TEA26551.1"/>
    </source>
</evidence>
<gene>
    <name evidence="6" type="primary">ybaK</name>
    <name evidence="6" type="ORF">O970_08075</name>
</gene>
<name>A0AB94IAX0_9GAMM</name>
<dbReference type="PANTHER" id="PTHR30411:SF0">
    <property type="entry name" value="CYS-TRNA(PRO)_CYS-TRNA(CYS) DEACYLASE YBAK"/>
    <property type="match status" value="1"/>
</dbReference>
<reference evidence="6 7" key="1">
    <citation type="journal article" date="2014" name="Appl. Environ. Microbiol.">
        <title>Genomic features of a bumble bee symbiont reflect its host environment.</title>
        <authorList>
            <person name="Martinson V.G."/>
            <person name="Magoc T."/>
            <person name="Koch H."/>
            <person name="Salzberg S.L."/>
            <person name="Moran N.A."/>
        </authorList>
    </citation>
    <scope>NUCLEOTIDE SEQUENCE [LARGE SCALE GENOMIC DNA]</scope>
    <source>
        <strain evidence="6 7">Bimp</strain>
    </source>
</reference>
<dbReference type="Gene3D" id="3.90.960.10">
    <property type="entry name" value="YbaK/aminoacyl-tRNA synthetase-associated domain"/>
    <property type="match status" value="1"/>
</dbReference>
<evidence type="ECO:0000313" key="7">
    <source>
        <dbReference type="Proteomes" id="UP000506160"/>
    </source>
</evidence>
<feature type="domain" description="YbaK/aminoacyl-tRNA synthetase-associated" evidence="5">
    <location>
        <begin position="32"/>
        <end position="150"/>
    </location>
</feature>
<dbReference type="GO" id="GO:0006412">
    <property type="term" value="P:translation"/>
    <property type="evidence" value="ECO:0007669"/>
    <property type="project" value="UniProtKB-KW"/>
</dbReference>
<dbReference type="EC" id="4.2.-.-" evidence="4"/>
<protein>
    <recommendedName>
        <fullName evidence="4">Cys-tRNA(Pro)/Cys-tRNA(Cys) deacylase</fullName>
        <ecNumber evidence="4">4.2.-.-</ecNumber>
    </recommendedName>
</protein>
<dbReference type="SUPFAM" id="SSF55826">
    <property type="entry name" value="YbaK/ProRS associated domain"/>
    <property type="match status" value="1"/>
</dbReference>
<dbReference type="EMBL" id="AWGA01000073">
    <property type="protein sequence ID" value="TEA26551.1"/>
    <property type="molecule type" value="Genomic_DNA"/>
</dbReference>
<dbReference type="AlphaFoldDB" id="A0AB94IAX0"/>
<dbReference type="CDD" id="cd00002">
    <property type="entry name" value="YbaK_deacylase"/>
    <property type="match status" value="1"/>
</dbReference>
<comment type="similarity">
    <text evidence="1 4">Belongs to the prolyl-tRNA editing family. YbaK/EbsC subfamily.</text>
</comment>
<evidence type="ECO:0000259" key="5">
    <source>
        <dbReference type="Pfam" id="PF04073"/>
    </source>
</evidence>
<dbReference type="PIRSF" id="PIRSF006181">
    <property type="entry name" value="EbsC_YbaK"/>
    <property type="match status" value="1"/>
</dbReference>
<dbReference type="InterPro" id="IPR036754">
    <property type="entry name" value="YbaK/aa-tRNA-synt-asso_dom_sf"/>
</dbReference>
<comment type="caution">
    <text evidence="6">The sequence shown here is derived from an EMBL/GenBank/DDBJ whole genome shotgun (WGS) entry which is preliminary data.</text>
</comment>
<dbReference type="NCBIfam" id="TIGR00011">
    <property type="entry name" value="YbaK_EbsC"/>
    <property type="match status" value="1"/>
</dbReference>
<evidence type="ECO:0000256" key="2">
    <source>
        <dbReference type="ARBA" id="ARBA00022917"/>
    </source>
</evidence>
<accession>A0AB94IAX0</accession>
<sequence>MTPAVAIVKKHHIKFCLHQYEHNASETHFGAEAVAKLDPKLGLTADQVFKTLIVQLNGQNKQLAVVVLPVLKQLDLKAIARILKCKKIELADPKLAERSSGYVVGGMSPLGQKRQWPTLIDSSALNQSTIIVSGGRRGLEIELNPQDLAALLQAKFEAVTI</sequence>
<dbReference type="PANTHER" id="PTHR30411">
    <property type="entry name" value="CYTOPLASMIC PROTEIN"/>
    <property type="match status" value="1"/>
</dbReference>
<dbReference type="GO" id="GO:0002161">
    <property type="term" value="F:aminoacyl-tRNA deacylase activity"/>
    <property type="evidence" value="ECO:0007669"/>
    <property type="project" value="InterPro"/>
</dbReference>
<keyword evidence="2 4" id="KW-0648">Protein biosynthesis</keyword>
<dbReference type="InterPro" id="IPR004369">
    <property type="entry name" value="Prolyl-tRNA_editing_YbaK/EbsC"/>
</dbReference>
<proteinExistence type="inferred from homology"/>
<dbReference type="Proteomes" id="UP000506160">
    <property type="component" value="Unassembled WGS sequence"/>
</dbReference>
<dbReference type="Pfam" id="PF04073">
    <property type="entry name" value="tRNA_edit"/>
    <property type="match status" value="1"/>
</dbReference>
<keyword evidence="3 4" id="KW-0456">Lyase</keyword>
<dbReference type="RefSeq" id="WP_024496604.1">
    <property type="nucleotide sequence ID" value="NZ_AWGA01000073.1"/>
</dbReference>
<evidence type="ECO:0000256" key="3">
    <source>
        <dbReference type="ARBA" id="ARBA00023239"/>
    </source>
</evidence>
<evidence type="ECO:0000256" key="1">
    <source>
        <dbReference type="ARBA" id="ARBA00009798"/>
    </source>
</evidence>
<organism evidence="6 7">
    <name type="scientific">Candidatus Schmidhempelia bombi str. Bimp</name>
    <dbReference type="NCBI Taxonomy" id="1387197"/>
    <lineage>
        <taxon>Bacteria</taxon>
        <taxon>Pseudomonadati</taxon>
        <taxon>Pseudomonadota</taxon>
        <taxon>Gammaproteobacteria</taxon>
        <taxon>Orbales</taxon>
        <taxon>Orbaceae</taxon>
        <taxon>Candidatus Schmidhempelia</taxon>
    </lineage>
</organism>
<dbReference type="GO" id="GO:0016829">
    <property type="term" value="F:lyase activity"/>
    <property type="evidence" value="ECO:0007669"/>
    <property type="project" value="UniProtKB-KW"/>
</dbReference>
<dbReference type="InterPro" id="IPR007214">
    <property type="entry name" value="YbaK/aa-tRNA-synth-assoc-dom"/>
</dbReference>
<evidence type="ECO:0000256" key="4">
    <source>
        <dbReference type="PIRNR" id="PIRNR006181"/>
    </source>
</evidence>